<evidence type="ECO:0000259" key="2">
    <source>
        <dbReference type="Pfam" id="PF12688"/>
    </source>
</evidence>
<dbReference type="PROSITE" id="PS50005">
    <property type="entry name" value="TPR"/>
    <property type="match status" value="1"/>
</dbReference>
<organism evidence="3 4">
    <name type="scientific">Streptomyces triticirhizae</name>
    <dbReference type="NCBI Taxonomy" id="2483353"/>
    <lineage>
        <taxon>Bacteria</taxon>
        <taxon>Bacillati</taxon>
        <taxon>Actinomycetota</taxon>
        <taxon>Actinomycetes</taxon>
        <taxon>Kitasatosporales</taxon>
        <taxon>Streptomycetaceae</taxon>
        <taxon>Streptomyces</taxon>
    </lineage>
</organism>
<accession>A0A3M2L9H2</accession>
<dbReference type="EMBL" id="RFFJ01000188">
    <property type="protein sequence ID" value="RMI33203.1"/>
    <property type="molecule type" value="Genomic_DNA"/>
</dbReference>
<sequence>MSGGENPTSRRQRIDEAVAWRRVGESERAREQLLALGAEFPDDAEIAYQTACTHDALGLEAEAVPFYGKAIDGGEVLDPADRQGAFLGLGSSYRALGRYPEAVTTLRRGVEEFPENGGLRTFLAMALHNTGEHGEAMRLLLHLLAATSRDPEVADYRKAIEYYADRLDETWPA</sequence>
<dbReference type="Proteomes" id="UP000278673">
    <property type="component" value="Unassembled WGS sequence"/>
</dbReference>
<feature type="domain" description="Tetratrico peptide repeat group 5" evidence="2">
    <location>
        <begin position="46"/>
        <end position="167"/>
    </location>
</feature>
<comment type="caution">
    <text evidence="3">The sequence shown here is derived from an EMBL/GenBank/DDBJ whole genome shotgun (WGS) entry which is preliminary data.</text>
</comment>
<reference evidence="3 4" key="1">
    <citation type="submission" date="2018-10" db="EMBL/GenBank/DDBJ databases">
        <title>Isolation, diversity and antifungal activity of actinobacteria from wheat.</title>
        <authorList>
            <person name="Han C."/>
        </authorList>
    </citation>
    <scope>NUCLEOTIDE SEQUENCE [LARGE SCALE GENOMIC DNA]</scope>
    <source>
        <strain evidence="3 4">NEAU-YY642</strain>
    </source>
</reference>
<dbReference type="SUPFAM" id="SSF48452">
    <property type="entry name" value="TPR-like"/>
    <property type="match status" value="1"/>
</dbReference>
<feature type="repeat" description="TPR" evidence="1">
    <location>
        <begin position="83"/>
        <end position="116"/>
    </location>
</feature>
<proteinExistence type="predicted"/>
<name>A0A3M2L9H2_9ACTN</name>
<evidence type="ECO:0000256" key="1">
    <source>
        <dbReference type="PROSITE-ProRule" id="PRU00339"/>
    </source>
</evidence>
<dbReference type="RefSeq" id="WP_122399234.1">
    <property type="nucleotide sequence ID" value="NZ_RFFJ01000188.1"/>
</dbReference>
<dbReference type="InterPro" id="IPR019734">
    <property type="entry name" value="TPR_rpt"/>
</dbReference>
<keyword evidence="1" id="KW-0802">TPR repeat</keyword>
<dbReference type="Gene3D" id="1.25.40.10">
    <property type="entry name" value="Tetratricopeptide repeat domain"/>
    <property type="match status" value="1"/>
</dbReference>
<evidence type="ECO:0000313" key="4">
    <source>
        <dbReference type="Proteomes" id="UP000278673"/>
    </source>
</evidence>
<dbReference type="Pfam" id="PF12688">
    <property type="entry name" value="TPR_5"/>
    <property type="match status" value="1"/>
</dbReference>
<dbReference type="InterPro" id="IPR041656">
    <property type="entry name" value="TPR_5"/>
</dbReference>
<keyword evidence="4" id="KW-1185">Reference proteome</keyword>
<dbReference type="InterPro" id="IPR011990">
    <property type="entry name" value="TPR-like_helical_dom_sf"/>
</dbReference>
<evidence type="ECO:0000313" key="3">
    <source>
        <dbReference type="EMBL" id="RMI33203.1"/>
    </source>
</evidence>
<dbReference type="AlphaFoldDB" id="A0A3M2L9H2"/>
<gene>
    <name evidence="3" type="ORF">EBN88_24440</name>
</gene>
<protein>
    <recommendedName>
        <fullName evidence="2">Tetratrico peptide repeat group 5 domain-containing protein</fullName>
    </recommendedName>
</protein>